<keyword evidence="7" id="KW-1185">Reference proteome</keyword>
<dbReference type="GO" id="GO:0005634">
    <property type="term" value="C:nucleus"/>
    <property type="evidence" value="ECO:0007669"/>
    <property type="project" value="TreeGrafter"/>
</dbReference>
<dbReference type="InterPro" id="IPR001841">
    <property type="entry name" value="Znf_RING"/>
</dbReference>
<dbReference type="GO" id="GO:0008270">
    <property type="term" value="F:zinc ion binding"/>
    <property type="evidence" value="ECO:0007669"/>
    <property type="project" value="UniProtKB-KW"/>
</dbReference>
<dbReference type="PROSITE" id="PS50089">
    <property type="entry name" value="ZF_RING_2"/>
    <property type="match status" value="1"/>
</dbReference>
<dbReference type="GO" id="GO:0006511">
    <property type="term" value="P:ubiquitin-dependent protein catabolic process"/>
    <property type="evidence" value="ECO:0007669"/>
    <property type="project" value="TreeGrafter"/>
</dbReference>
<dbReference type="InterPro" id="IPR013083">
    <property type="entry name" value="Znf_RING/FYVE/PHD"/>
</dbReference>
<dbReference type="PANTHER" id="PTHR45931:SF16">
    <property type="entry name" value="RING_U-BOX SUPERFAMILY PROTEIN"/>
    <property type="match status" value="1"/>
</dbReference>
<dbReference type="GO" id="GO:0061630">
    <property type="term" value="F:ubiquitin protein ligase activity"/>
    <property type="evidence" value="ECO:0007669"/>
    <property type="project" value="TreeGrafter"/>
</dbReference>
<evidence type="ECO:0000256" key="2">
    <source>
        <dbReference type="ARBA" id="ARBA00022771"/>
    </source>
</evidence>
<evidence type="ECO:0000256" key="3">
    <source>
        <dbReference type="ARBA" id="ARBA00022833"/>
    </source>
</evidence>
<evidence type="ECO:0000256" key="1">
    <source>
        <dbReference type="ARBA" id="ARBA00022723"/>
    </source>
</evidence>
<reference evidence="6 7" key="1">
    <citation type="journal article" date="2019" name="Sci. Rep.">
        <title>Orb-weaving spider Araneus ventricosus genome elucidates the spidroin gene catalogue.</title>
        <authorList>
            <person name="Kono N."/>
            <person name="Nakamura H."/>
            <person name="Ohtoshi R."/>
            <person name="Moran D.A.P."/>
            <person name="Shinohara A."/>
            <person name="Yoshida Y."/>
            <person name="Fujiwara M."/>
            <person name="Mori M."/>
            <person name="Tomita M."/>
            <person name="Arakawa K."/>
        </authorList>
    </citation>
    <scope>NUCLEOTIDE SEQUENCE [LARGE SCALE GENOMIC DNA]</scope>
</reference>
<dbReference type="PANTHER" id="PTHR45931">
    <property type="entry name" value="SI:CH211-59O9.10"/>
    <property type="match status" value="1"/>
</dbReference>
<feature type="domain" description="RING-type" evidence="5">
    <location>
        <begin position="157"/>
        <end position="197"/>
    </location>
</feature>
<dbReference type="Pfam" id="PF13639">
    <property type="entry name" value="zf-RING_2"/>
    <property type="match status" value="1"/>
</dbReference>
<gene>
    <name evidence="6" type="ORF">AVEN_219481_1</name>
</gene>
<accession>A0A4Y2BQ02</accession>
<keyword evidence="2 4" id="KW-0863">Zinc-finger</keyword>
<dbReference type="AlphaFoldDB" id="A0A4Y2BQ02"/>
<organism evidence="6 7">
    <name type="scientific">Araneus ventricosus</name>
    <name type="common">Orbweaver spider</name>
    <name type="synonym">Epeira ventricosa</name>
    <dbReference type="NCBI Taxonomy" id="182803"/>
    <lineage>
        <taxon>Eukaryota</taxon>
        <taxon>Metazoa</taxon>
        <taxon>Ecdysozoa</taxon>
        <taxon>Arthropoda</taxon>
        <taxon>Chelicerata</taxon>
        <taxon>Arachnida</taxon>
        <taxon>Araneae</taxon>
        <taxon>Araneomorphae</taxon>
        <taxon>Entelegynae</taxon>
        <taxon>Araneoidea</taxon>
        <taxon>Araneidae</taxon>
        <taxon>Araneus</taxon>
    </lineage>
</organism>
<dbReference type="EMBL" id="BGPR01000093">
    <property type="protein sequence ID" value="GBL93356.1"/>
    <property type="molecule type" value="Genomic_DNA"/>
</dbReference>
<dbReference type="OrthoDB" id="8062037at2759"/>
<dbReference type="Gene3D" id="3.30.40.10">
    <property type="entry name" value="Zinc/RING finger domain, C3HC4 (zinc finger)"/>
    <property type="match status" value="1"/>
</dbReference>
<sequence length="319" mass="35902">MIPKIPLPDITGALAGVAGQFEILHNMRRLVRKCNLMKTRGAETGIRSKVKKRNLLSCLRAFQYSNIVTKSSTSLSQIRRIFVPQRPLIEEIQIPNTSYQLRRMSDLMLTNRLSSLVAHMWTTFISKNVKKDASVQDPSTSGEGRPPSVDTSTGYECTICLESTSRKEMKTLPCSHAFHEACIDVWLVENRRCPICRNEPVVVFRFFTLNVKRNSVSIDMRLTNGGIEISLDNDDFIRLNNRGIDMRYINNGSGRRTNDNIDIKLDNDGFIKLNDGGIQMRLKNGGFLQRDNGAVHVKLDNGGSMNFKEASLSVDTTMG</sequence>
<protein>
    <recommendedName>
        <fullName evidence="5">RING-type domain-containing protein</fullName>
    </recommendedName>
</protein>
<proteinExistence type="predicted"/>
<dbReference type="SMART" id="SM00184">
    <property type="entry name" value="RING"/>
    <property type="match status" value="1"/>
</dbReference>
<evidence type="ECO:0000313" key="7">
    <source>
        <dbReference type="Proteomes" id="UP000499080"/>
    </source>
</evidence>
<evidence type="ECO:0000256" key="4">
    <source>
        <dbReference type="PROSITE-ProRule" id="PRU00175"/>
    </source>
</evidence>
<dbReference type="SUPFAM" id="SSF57850">
    <property type="entry name" value="RING/U-box"/>
    <property type="match status" value="1"/>
</dbReference>
<evidence type="ECO:0000313" key="6">
    <source>
        <dbReference type="EMBL" id="GBL93356.1"/>
    </source>
</evidence>
<name>A0A4Y2BQ02_ARAVE</name>
<dbReference type="InterPro" id="IPR051834">
    <property type="entry name" value="RING_finger_E3_ligase"/>
</dbReference>
<comment type="caution">
    <text evidence="6">The sequence shown here is derived from an EMBL/GenBank/DDBJ whole genome shotgun (WGS) entry which is preliminary data.</text>
</comment>
<evidence type="ECO:0000259" key="5">
    <source>
        <dbReference type="PROSITE" id="PS50089"/>
    </source>
</evidence>
<keyword evidence="1" id="KW-0479">Metal-binding</keyword>
<keyword evidence="3" id="KW-0862">Zinc</keyword>
<dbReference type="Proteomes" id="UP000499080">
    <property type="component" value="Unassembled WGS sequence"/>
</dbReference>